<evidence type="ECO:0000313" key="1">
    <source>
        <dbReference type="EMBL" id="KAJ9092094.1"/>
    </source>
</evidence>
<gene>
    <name evidence="1" type="ORF">QFC21_006959</name>
</gene>
<comment type="caution">
    <text evidence="1">The sequence shown here is derived from an EMBL/GenBank/DDBJ whole genome shotgun (WGS) entry which is preliminary data.</text>
</comment>
<organism evidence="1 2">
    <name type="scientific">Naganishia friedmannii</name>
    <dbReference type="NCBI Taxonomy" id="89922"/>
    <lineage>
        <taxon>Eukaryota</taxon>
        <taxon>Fungi</taxon>
        <taxon>Dikarya</taxon>
        <taxon>Basidiomycota</taxon>
        <taxon>Agaricomycotina</taxon>
        <taxon>Tremellomycetes</taxon>
        <taxon>Filobasidiales</taxon>
        <taxon>Filobasidiaceae</taxon>
        <taxon>Naganishia</taxon>
    </lineage>
</organism>
<name>A0ACC2UYD5_9TREE</name>
<accession>A0ACC2UYD5</accession>
<dbReference type="EMBL" id="JASBWT010000042">
    <property type="protein sequence ID" value="KAJ9092094.1"/>
    <property type="molecule type" value="Genomic_DNA"/>
</dbReference>
<evidence type="ECO:0000313" key="2">
    <source>
        <dbReference type="Proteomes" id="UP001227268"/>
    </source>
</evidence>
<sequence>MVNPFLEEHPQPPFNEDEAVNTTNLQPETSVQEGPAHQPPPVVAHDHEASTFDNEERRVKQEEKTLVDRLSRLQLEMETLRQERDEAQDSARYHSREANRNQDYREGTFATNSTYTNEHPRNRIKPSDLPKFYGKDTEDVDEWIEKVSAIFTYSRAKDIDLLRILPLILQGNASVWFTTLGDEGRARLTSWNAWKAALRNGFYLPDHEMTKQIVKSLCSVYKV</sequence>
<keyword evidence="2" id="KW-1185">Reference proteome</keyword>
<dbReference type="Proteomes" id="UP001227268">
    <property type="component" value="Unassembled WGS sequence"/>
</dbReference>
<protein>
    <submittedName>
        <fullName evidence="1">Uncharacterized protein</fullName>
    </submittedName>
</protein>
<proteinExistence type="predicted"/>
<reference evidence="1" key="1">
    <citation type="submission" date="2023-04" db="EMBL/GenBank/DDBJ databases">
        <title>Draft Genome sequencing of Naganishia species isolated from polar environments using Oxford Nanopore Technology.</title>
        <authorList>
            <person name="Leo P."/>
            <person name="Venkateswaran K."/>
        </authorList>
    </citation>
    <scope>NUCLEOTIDE SEQUENCE</scope>
    <source>
        <strain evidence="1">MNA-CCFEE 5423</strain>
    </source>
</reference>